<dbReference type="GO" id="GO:0005886">
    <property type="term" value="C:plasma membrane"/>
    <property type="evidence" value="ECO:0007669"/>
    <property type="project" value="UniProtKB-SubCell"/>
</dbReference>
<keyword evidence="5 6" id="KW-0472">Membrane</keyword>
<protein>
    <recommendedName>
        <fullName evidence="9">Lysylphosphatidylglycerol synthase-like protein</fullName>
    </recommendedName>
</protein>
<feature type="transmembrane region" description="Helical" evidence="6">
    <location>
        <begin position="250"/>
        <end position="270"/>
    </location>
</feature>
<organism evidence="7 8">
    <name type="scientific">Pseudomonas duriflava</name>
    <dbReference type="NCBI Taxonomy" id="459528"/>
    <lineage>
        <taxon>Bacteria</taxon>
        <taxon>Pseudomonadati</taxon>
        <taxon>Pseudomonadota</taxon>
        <taxon>Gammaproteobacteria</taxon>
        <taxon>Pseudomonadales</taxon>
        <taxon>Pseudomonadaceae</taxon>
        <taxon>Pseudomonas</taxon>
    </lineage>
</organism>
<keyword evidence="3 6" id="KW-0812">Transmembrane</keyword>
<keyword evidence="4 6" id="KW-1133">Transmembrane helix</keyword>
<evidence type="ECO:0008006" key="9">
    <source>
        <dbReference type="Google" id="ProtNLM"/>
    </source>
</evidence>
<feature type="transmembrane region" description="Helical" evidence="6">
    <location>
        <begin position="142"/>
        <end position="167"/>
    </location>
</feature>
<dbReference type="AlphaFoldDB" id="A0A562Q9P6"/>
<evidence type="ECO:0000256" key="2">
    <source>
        <dbReference type="ARBA" id="ARBA00022475"/>
    </source>
</evidence>
<evidence type="ECO:0000313" key="7">
    <source>
        <dbReference type="EMBL" id="TWI52746.1"/>
    </source>
</evidence>
<accession>A0A562Q9P6</accession>
<feature type="transmembrane region" description="Helical" evidence="6">
    <location>
        <begin position="30"/>
        <end position="50"/>
    </location>
</feature>
<gene>
    <name evidence="7" type="ORF">IQ22_03122</name>
</gene>
<name>A0A562Q9P6_9PSED</name>
<evidence type="ECO:0000256" key="5">
    <source>
        <dbReference type="ARBA" id="ARBA00023136"/>
    </source>
</evidence>
<feature type="transmembrane region" description="Helical" evidence="6">
    <location>
        <begin position="179"/>
        <end position="197"/>
    </location>
</feature>
<feature type="transmembrane region" description="Helical" evidence="6">
    <location>
        <begin position="217"/>
        <end position="243"/>
    </location>
</feature>
<feature type="transmembrane region" description="Helical" evidence="6">
    <location>
        <begin position="290"/>
        <end position="318"/>
    </location>
</feature>
<feature type="transmembrane region" description="Helical" evidence="6">
    <location>
        <begin position="62"/>
        <end position="81"/>
    </location>
</feature>
<dbReference type="EMBL" id="VLKY01000010">
    <property type="protein sequence ID" value="TWI52746.1"/>
    <property type="molecule type" value="Genomic_DNA"/>
</dbReference>
<proteinExistence type="predicted"/>
<keyword evidence="8" id="KW-1185">Reference proteome</keyword>
<reference evidence="7 8" key="1">
    <citation type="journal article" date="2015" name="Stand. Genomic Sci.">
        <title>Genomic Encyclopedia of Bacterial and Archaeal Type Strains, Phase III: the genomes of soil and plant-associated and newly described type strains.</title>
        <authorList>
            <person name="Whitman W.B."/>
            <person name="Woyke T."/>
            <person name="Klenk H.P."/>
            <person name="Zhou Y."/>
            <person name="Lilburn T.G."/>
            <person name="Beck B.J."/>
            <person name="De Vos P."/>
            <person name="Vandamme P."/>
            <person name="Eisen J.A."/>
            <person name="Garrity G."/>
            <person name="Hugenholtz P."/>
            <person name="Kyrpides N.C."/>
        </authorList>
    </citation>
    <scope>NUCLEOTIDE SEQUENCE [LARGE SCALE GENOMIC DNA]</scope>
    <source>
        <strain evidence="7 8">CGMCC 1.6858</strain>
    </source>
</reference>
<dbReference type="PANTHER" id="PTHR39087:SF2">
    <property type="entry name" value="UPF0104 MEMBRANE PROTEIN MJ1595"/>
    <property type="match status" value="1"/>
</dbReference>
<evidence type="ECO:0000256" key="3">
    <source>
        <dbReference type="ARBA" id="ARBA00022692"/>
    </source>
</evidence>
<feature type="transmembrane region" description="Helical" evidence="6">
    <location>
        <begin position="101"/>
        <end position="122"/>
    </location>
</feature>
<dbReference type="PANTHER" id="PTHR39087">
    <property type="entry name" value="UPF0104 MEMBRANE PROTEIN MJ1595"/>
    <property type="match status" value="1"/>
</dbReference>
<dbReference type="InterPro" id="IPR022791">
    <property type="entry name" value="L-PG_synthase/AglD"/>
</dbReference>
<evidence type="ECO:0000256" key="1">
    <source>
        <dbReference type="ARBA" id="ARBA00004651"/>
    </source>
</evidence>
<evidence type="ECO:0000256" key="4">
    <source>
        <dbReference type="ARBA" id="ARBA00022989"/>
    </source>
</evidence>
<comment type="subcellular location">
    <subcellularLocation>
        <location evidence="1">Cell membrane</location>
        <topology evidence="1">Multi-pass membrane protein</topology>
    </subcellularLocation>
</comment>
<evidence type="ECO:0000256" key="6">
    <source>
        <dbReference type="SAM" id="Phobius"/>
    </source>
</evidence>
<keyword evidence="2" id="KW-1003">Cell membrane</keyword>
<comment type="caution">
    <text evidence="7">The sequence shown here is derived from an EMBL/GenBank/DDBJ whole genome shotgun (WGS) entry which is preliminary data.</text>
</comment>
<dbReference type="Pfam" id="PF03706">
    <property type="entry name" value="LPG_synthase_TM"/>
    <property type="match status" value="1"/>
</dbReference>
<evidence type="ECO:0000313" key="8">
    <source>
        <dbReference type="Proteomes" id="UP000316905"/>
    </source>
</evidence>
<dbReference type="Proteomes" id="UP000316905">
    <property type="component" value="Unassembled WGS sequence"/>
</dbReference>
<sequence length="338" mass="38143">MSATARHSQEASMNSHASSKRNVWPIVKKVLTYAFFIAVTVLLVMYARQVDWAQVFRSIRQYGWLTMGMAMGLVIVSYIMYGFYDLIGRAYCQHKLGKRQVMLVSFICYAFTLTLSTWVGGIGMRYRLYSRLGLENSTITKIFSLSLATNWLGYILLAGLIFTAGLVHIPPHWFIGNMTLRLIGAGLLIFIAVYLLFCTFSKRRSWTVKGQNLNLPSLRMACIQLAVSSVNWMAMGAIIYILLGQKIDYVFVLGVLLISSFAGIITHIPAGIGVLEAVFVAFLGHELDHYFIIAALLAYRAIYFIAPLLLAIVVYFWLESRAKKLRHSNQRKMSEKTG</sequence>